<dbReference type="Pfam" id="PF12833">
    <property type="entry name" value="HTH_18"/>
    <property type="match status" value="1"/>
</dbReference>
<evidence type="ECO:0000256" key="2">
    <source>
        <dbReference type="ARBA" id="ARBA00023125"/>
    </source>
</evidence>
<dbReference type="PRINTS" id="PR00032">
    <property type="entry name" value="HTHARAC"/>
</dbReference>
<keyword evidence="2" id="KW-0238">DNA-binding</keyword>
<dbReference type="PROSITE" id="PS01124">
    <property type="entry name" value="HTH_ARAC_FAMILY_2"/>
    <property type="match status" value="1"/>
</dbReference>
<reference evidence="5 6" key="1">
    <citation type="journal article" date="2014" name="Int. J. Syst. Evol. Microbiol.">
        <title>Complete genome sequence of Corynebacterium casei LMG S-19264T (=DSM 44701T), isolated from a smear-ripened cheese.</title>
        <authorList>
            <consortium name="US DOE Joint Genome Institute (JGI-PGF)"/>
            <person name="Walter F."/>
            <person name="Albersmeier A."/>
            <person name="Kalinowski J."/>
            <person name="Ruckert C."/>
        </authorList>
    </citation>
    <scope>NUCLEOTIDE SEQUENCE [LARGE SCALE GENOMIC DNA]</scope>
    <source>
        <strain evidence="5 6">CGMCC 1.7029</strain>
    </source>
</reference>
<dbReference type="PANTHER" id="PTHR47894:SF4">
    <property type="entry name" value="HTH-TYPE TRANSCRIPTIONAL REGULATOR GADX"/>
    <property type="match status" value="1"/>
</dbReference>
<sequence>MLVAPHPSAAMQRLGVGSELPSILKELGANPAALFSEIGVDLGAVSPDLRLEFSRLLHLLYRAAEVTGCQHIGLLCGLRFEMQHHGMIGALMQTAPTLWQAMEDFVTLQPGHSSGAIVYLHRNGPDQFVGYGIYTQTHPGAFVLYDVVVGVGVRLLRHLLQNGASPLEVQLSHSAPSNAPLYSRLLRTPVRFDQLRTCLVLDAATMAKRLPGANPLKRREMLNLIASMSSRSVFVLSDRVRNEIRRALLHGAPRMPDIAHRLGINERTLRRRLLDEGTDFTTLSDEVRLAVANELLALTKLPIGDIASAIGFASPSVFAETFRRWSGQTPTSVRAAAVEPHTPMPDAGIRMPRLDPR</sequence>
<dbReference type="InterPro" id="IPR018060">
    <property type="entry name" value="HTH_AraC"/>
</dbReference>
<evidence type="ECO:0000313" key="5">
    <source>
        <dbReference type="EMBL" id="GGO37627.1"/>
    </source>
</evidence>
<protein>
    <submittedName>
        <fullName evidence="5">Transcriptional regulator</fullName>
    </submittedName>
</protein>
<evidence type="ECO:0000256" key="1">
    <source>
        <dbReference type="ARBA" id="ARBA00023015"/>
    </source>
</evidence>
<comment type="caution">
    <text evidence="5">The sequence shown here is derived from an EMBL/GenBank/DDBJ whole genome shotgun (WGS) entry which is preliminary data.</text>
</comment>
<dbReference type="Proteomes" id="UP000598196">
    <property type="component" value="Unassembled WGS sequence"/>
</dbReference>
<evidence type="ECO:0000259" key="4">
    <source>
        <dbReference type="PROSITE" id="PS01124"/>
    </source>
</evidence>
<dbReference type="InterPro" id="IPR020449">
    <property type="entry name" value="Tscrpt_reg_AraC-type_HTH"/>
</dbReference>
<dbReference type="GO" id="GO:0003700">
    <property type="term" value="F:DNA-binding transcription factor activity"/>
    <property type="evidence" value="ECO:0007669"/>
    <property type="project" value="InterPro"/>
</dbReference>
<organism evidence="5 6">
    <name type="scientific">Gemmobacter aquaticus</name>
    <dbReference type="NCBI Taxonomy" id="490185"/>
    <lineage>
        <taxon>Bacteria</taxon>
        <taxon>Pseudomonadati</taxon>
        <taxon>Pseudomonadota</taxon>
        <taxon>Alphaproteobacteria</taxon>
        <taxon>Rhodobacterales</taxon>
        <taxon>Paracoccaceae</taxon>
        <taxon>Gemmobacter</taxon>
    </lineage>
</organism>
<keyword evidence="6" id="KW-1185">Reference proteome</keyword>
<dbReference type="Gene3D" id="1.10.10.60">
    <property type="entry name" value="Homeodomain-like"/>
    <property type="match status" value="1"/>
</dbReference>
<accession>A0A918DEA5</accession>
<dbReference type="GO" id="GO:0005829">
    <property type="term" value="C:cytosol"/>
    <property type="evidence" value="ECO:0007669"/>
    <property type="project" value="TreeGrafter"/>
</dbReference>
<keyword evidence="1" id="KW-0805">Transcription regulation</keyword>
<name>A0A918DEA5_9RHOB</name>
<gene>
    <name evidence="5" type="ORF">GCM10010991_33610</name>
</gene>
<dbReference type="PANTHER" id="PTHR47894">
    <property type="entry name" value="HTH-TYPE TRANSCRIPTIONAL REGULATOR GADX"/>
    <property type="match status" value="1"/>
</dbReference>
<dbReference type="AlphaFoldDB" id="A0A918DEA5"/>
<dbReference type="Pfam" id="PF12625">
    <property type="entry name" value="Arabinose_bd"/>
    <property type="match status" value="1"/>
</dbReference>
<feature type="domain" description="HTH araC/xylS-type" evidence="4">
    <location>
        <begin position="238"/>
        <end position="336"/>
    </location>
</feature>
<proteinExistence type="predicted"/>
<dbReference type="GO" id="GO:0000976">
    <property type="term" value="F:transcription cis-regulatory region binding"/>
    <property type="evidence" value="ECO:0007669"/>
    <property type="project" value="TreeGrafter"/>
</dbReference>
<dbReference type="SMART" id="SM00342">
    <property type="entry name" value="HTH_ARAC"/>
    <property type="match status" value="1"/>
</dbReference>
<dbReference type="EMBL" id="BMLP01000009">
    <property type="protein sequence ID" value="GGO37627.1"/>
    <property type="molecule type" value="Genomic_DNA"/>
</dbReference>
<dbReference type="InterPro" id="IPR032687">
    <property type="entry name" value="AraC-type_N"/>
</dbReference>
<evidence type="ECO:0000313" key="6">
    <source>
        <dbReference type="Proteomes" id="UP000598196"/>
    </source>
</evidence>
<keyword evidence="3" id="KW-0804">Transcription</keyword>
<dbReference type="SUPFAM" id="SSF46689">
    <property type="entry name" value="Homeodomain-like"/>
    <property type="match status" value="1"/>
</dbReference>
<dbReference type="InterPro" id="IPR009057">
    <property type="entry name" value="Homeodomain-like_sf"/>
</dbReference>
<evidence type="ECO:0000256" key="3">
    <source>
        <dbReference type="ARBA" id="ARBA00023163"/>
    </source>
</evidence>